<keyword evidence="1" id="KW-0732">Signal</keyword>
<dbReference type="RefSeq" id="WP_154737565.1">
    <property type="nucleotide sequence ID" value="NZ_WMBQ01000001.1"/>
</dbReference>
<feature type="chain" id="PRO_5026005888" evidence="1">
    <location>
        <begin position="23"/>
        <end position="108"/>
    </location>
</feature>
<evidence type="ECO:0000313" key="2">
    <source>
        <dbReference type="EMBL" id="MTD92981.1"/>
    </source>
</evidence>
<sequence>MSRWILAASLSVALVWPPSAFASFITNRDDKAHKVSVIEGNAAAAHILRPSAKLEGVCIKGCVIRLNDSEKDEYELKGSEVLSIEDGYLFYDGAPASAVPKAGDADRP</sequence>
<evidence type="ECO:0000256" key="1">
    <source>
        <dbReference type="SAM" id="SignalP"/>
    </source>
</evidence>
<feature type="signal peptide" evidence="1">
    <location>
        <begin position="1"/>
        <end position="22"/>
    </location>
</feature>
<gene>
    <name evidence="2" type="ORF">GIW81_01385</name>
</gene>
<dbReference type="Proteomes" id="UP000440694">
    <property type="component" value="Unassembled WGS sequence"/>
</dbReference>
<proteinExistence type="predicted"/>
<keyword evidence="3" id="KW-1185">Reference proteome</keyword>
<reference evidence="2 3" key="1">
    <citation type="submission" date="2019-11" db="EMBL/GenBank/DDBJ databases">
        <title>Identification of a novel strain.</title>
        <authorList>
            <person name="Xu Q."/>
            <person name="Wang G."/>
        </authorList>
    </citation>
    <scope>NUCLEOTIDE SEQUENCE [LARGE SCALE GENOMIC DNA]</scope>
    <source>
        <strain evidence="3">xq</strain>
    </source>
</reference>
<accession>A0A6I3KJP5</accession>
<dbReference type="AlphaFoldDB" id="A0A6I3KJP5"/>
<name>A0A6I3KJP5_9HYPH</name>
<organism evidence="2 3">
    <name type="scientific">Hyphomicrobium album</name>
    <dbReference type="NCBI Taxonomy" id="2665159"/>
    <lineage>
        <taxon>Bacteria</taxon>
        <taxon>Pseudomonadati</taxon>
        <taxon>Pseudomonadota</taxon>
        <taxon>Alphaproteobacteria</taxon>
        <taxon>Hyphomicrobiales</taxon>
        <taxon>Hyphomicrobiaceae</taxon>
        <taxon>Hyphomicrobium</taxon>
    </lineage>
</organism>
<evidence type="ECO:0000313" key="3">
    <source>
        <dbReference type="Proteomes" id="UP000440694"/>
    </source>
</evidence>
<comment type="caution">
    <text evidence="2">The sequence shown here is derived from an EMBL/GenBank/DDBJ whole genome shotgun (WGS) entry which is preliminary data.</text>
</comment>
<protein>
    <submittedName>
        <fullName evidence="2">Uncharacterized protein</fullName>
    </submittedName>
</protein>
<dbReference type="EMBL" id="WMBQ01000001">
    <property type="protein sequence ID" value="MTD92981.1"/>
    <property type="molecule type" value="Genomic_DNA"/>
</dbReference>